<comment type="caution">
    <text evidence="2">The sequence shown here is derived from an EMBL/GenBank/DDBJ whole genome shotgun (WGS) entry which is preliminary data.</text>
</comment>
<dbReference type="RefSeq" id="WP_190425360.1">
    <property type="nucleotide sequence ID" value="NZ_JAMPKK010000050.1"/>
</dbReference>
<evidence type="ECO:0000256" key="1">
    <source>
        <dbReference type="SAM" id="Phobius"/>
    </source>
</evidence>
<keyword evidence="1" id="KW-1133">Transmembrane helix</keyword>
<keyword evidence="1" id="KW-0472">Membrane</keyword>
<gene>
    <name evidence="2" type="ORF">NDI37_20110</name>
</gene>
<proteinExistence type="predicted"/>
<dbReference type="Proteomes" id="UP001442494">
    <property type="component" value="Unassembled WGS sequence"/>
</dbReference>
<protein>
    <recommendedName>
        <fullName evidence="4">LemA family protein</fullName>
    </recommendedName>
</protein>
<sequence length="118" mass="13331">MSPGNWKMIAIAVGFNVLISLVLLYSAWVIVKLRSRLAKIADKIIAAERSTYKVLHNAPNAISKGQKGALRLGQQYQQLDPQLQRVQQVLGLFSLGRKFWLRGKPKSVATGLRFWRRS</sequence>
<organism evidence="2 3">
    <name type="scientific">Funiculus sociatus GB2-A5</name>
    <dbReference type="NCBI Taxonomy" id="2933946"/>
    <lineage>
        <taxon>Bacteria</taxon>
        <taxon>Bacillati</taxon>
        <taxon>Cyanobacteriota</taxon>
        <taxon>Cyanophyceae</taxon>
        <taxon>Coleofasciculales</taxon>
        <taxon>Coleofasciculaceae</taxon>
        <taxon>Funiculus</taxon>
    </lineage>
</organism>
<reference evidence="2 3" key="1">
    <citation type="submission" date="2022-04" db="EMBL/GenBank/DDBJ databases">
        <title>Positive selection, recombination, and allopatry shape intraspecific diversity of widespread and dominant cyanobacteria.</title>
        <authorList>
            <person name="Wei J."/>
            <person name="Shu W."/>
            <person name="Hu C."/>
        </authorList>
    </citation>
    <scope>NUCLEOTIDE SEQUENCE [LARGE SCALE GENOMIC DNA]</scope>
    <source>
        <strain evidence="2 3">GB2-A5</strain>
    </source>
</reference>
<accession>A0ABV0JTL9</accession>
<feature type="transmembrane region" description="Helical" evidence="1">
    <location>
        <begin position="6"/>
        <end position="31"/>
    </location>
</feature>
<evidence type="ECO:0000313" key="3">
    <source>
        <dbReference type="Proteomes" id="UP001442494"/>
    </source>
</evidence>
<dbReference type="EMBL" id="JAMPKK010000050">
    <property type="protein sequence ID" value="MEP0866762.1"/>
    <property type="molecule type" value="Genomic_DNA"/>
</dbReference>
<name>A0ABV0JTL9_9CYAN</name>
<evidence type="ECO:0000313" key="2">
    <source>
        <dbReference type="EMBL" id="MEP0866762.1"/>
    </source>
</evidence>
<keyword evidence="1" id="KW-0812">Transmembrane</keyword>
<evidence type="ECO:0008006" key="4">
    <source>
        <dbReference type="Google" id="ProtNLM"/>
    </source>
</evidence>
<keyword evidence="3" id="KW-1185">Reference proteome</keyword>